<dbReference type="EMBL" id="UINC01099461">
    <property type="protein sequence ID" value="SVC58756.1"/>
    <property type="molecule type" value="Genomic_DNA"/>
</dbReference>
<evidence type="ECO:0000313" key="2">
    <source>
        <dbReference type="EMBL" id="SVC58756.1"/>
    </source>
</evidence>
<dbReference type="AlphaFoldDB" id="A0A382NCI0"/>
<organism evidence="2">
    <name type="scientific">marine metagenome</name>
    <dbReference type="NCBI Taxonomy" id="408172"/>
    <lineage>
        <taxon>unclassified sequences</taxon>
        <taxon>metagenomes</taxon>
        <taxon>ecological metagenomes</taxon>
    </lineage>
</organism>
<accession>A0A382NCI0</accession>
<protein>
    <submittedName>
        <fullName evidence="2">Uncharacterized protein</fullName>
    </submittedName>
</protein>
<keyword evidence="1" id="KW-0812">Transmembrane</keyword>
<sequence length="41" mass="4703">MEKIFNFNSTTFPIRSGIATMMINQIFMMVATTPYFHTVGL</sequence>
<name>A0A382NCI0_9ZZZZ</name>
<evidence type="ECO:0000256" key="1">
    <source>
        <dbReference type="SAM" id="Phobius"/>
    </source>
</evidence>
<proteinExistence type="predicted"/>
<reference evidence="2" key="1">
    <citation type="submission" date="2018-05" db="EMBL/GenBank/DDBJ databases">
        <authorList>
            <person name="Lanie J.A."/>
            <person name="Ng W.-L."/>
            <person name="Kazmierczak K.M."/>
            <person name="Andrzejewski T.M."/>
            <person name="Davidsen T.M."/>
            <person name="Wayne K.J."/>
            <person name="Tettelin H."/>
            <person name="Glass J.I."/>
            <person name="Rusch D."/>
            <person name="Podicherti R."/>
            <person name="Tsui H.-C.T."/>
            <person name="Winkler M.E."/>
        </authorList>
    </citation>
    <scope>NUCLEOTIDE SEQUENCE</scope>
</reference>
<gene>
    <name evidence="2" type="ORF">METZ01_LOCUS311610</name>
</gene>
<keyword evidence="1" id="KW-1133">Transmembrane helix</keyword>
<feature type="transmembrane region" description="Helical" evidence="1">
    <location>
        <begin position="12"/>
        <end position="36"/>
    </location>
</feature>
<keyword evidence="1" id="KW-0472">Membrane</keyword>